<keyword evidence="1" id="KW-0472">Membrane</keyword>
<dbReference type="PANTHER" id="PTHR37577">
    <property type="entry name" value="INTEGRAL MEMBRANE PROTEIN"/>
    <property type="match status" value="1"/>
</dbReference>
<feature type="transmembrane region" description="Helical" evidence="1">
    <location>
        <begin position="137"/>
        <end position="158"/>
    </location>
</feature>
<feature type="transmembrane region" description="Helical" evidence="1">
    <location>
        <begin position="170"/>
        <end position="194"/>
    </location>
</feature>
<feature type="transmembrane region" description="Helical" evidence="1">
    <location>
        <begin position="334"/>
        <end position="355"/>
    </location>
</feature>
<evidence type="ECO:0000313" key="2">
    <source>
        <dbReference type="EMBL" id="KAH7123663.1"/>
    </source>
</evidence>
<reference evidence="2" key="1">
    <citation type="journal article" date="2021" name="Nat. Commun.">
        <title>Genetic determinants of endophytism in the Arabidopsis root mycobiome.</title>
        <authorList>
            <person name="Mesny F."/>
            <person name="Miyauchi S."/>
            <person name="Thiergart T."/>
            <person name="Pickel B."/>
            <person name="Atanasova L."/>
            <person name="Karlsson M."/>
            <person name="Huettel B."/>
            <person name="Barry K.W."/>
            <person name="Haridas S."/>
            <person name="Chen C."/>
            <person name="Bauer D."/>
            <person name="Andreopoulos W."/>
            <person name="Pangilinan J."/>
            <person name="LaButti K."/>
            <person name="Riley R."/>
            <person name="Lipzen A."/>
            <person name="Clum A."/>
            <person name="Drula E."/>
            <person name="Henrissat B."/>
            <person name="Kohler A."/>
            <person name="Grigoriev I.V."/>
            <person name="Martin F.M."/>
            <person name="Hacquard S."/>
        </authorList>
    </citation>
    <scope>NUCLEOTIDE SEQUENCE</scope>
    <source>
        <strain evidence="2">MPI-CAGE-CH-0243</strain>
    </source>
</reference>
<dbReference type="OrthoDB" id="5427664at2759"/>
<dbReference type="Proteomes" id="UP000700596">
    <property type="component" value="Unassembled WGS sequence"/>
</dbReference>
<feature type="transmembrane region" description="Helical" evidence="1">
    <location>
        <begin position="282"/>
        <end position="300"/>
    </location>
</feature>
<sequence>MSDQMPEYTFSGNPFIINYIWGDVECSEFGDPNQAGIGVVLSVVITAFASIFASLLAVCLDIKSSKEKSTEERLQPPPSARRHPKPYALRPMLDEIIISFADLQLITGVALLVSASVNIQHTPLQREDRLDFQDAHFILVLYECCLLNSSYIAGLIALRNYCSTENKNNYFRGALTSAFSCFLIVFVGISYHAFEPVSWILESSPSADNRRHVEDSLTNRRRGISVIILSYISWIGLIQVFDIRKEMSKFLSGNFKRIRGDYFQFVGRILKYLLIGFPDPHVAFFTQAGSAVVFAIFVFLQKFMEPLGTTDHAKSLRIKEWCGLQNDGDNKWDFGQTLALTLLLQPVLSVLGIYIERRAQKNRHGPNN</sequence>
<proteinExistence type="predicted"/>
<dbReference type="PANTHER" id="PTHR37577:SF1">
    <property type="entry name" value="INTEGRAL MEMBRANE PROTEIN"/>
    <property type="match status" value="1"/>
</dbReference>
<evidence type="ECO:0000256" key="1">
    <source>
        <dbReference type="SAM" id="Phobius"/>
    </source>
</evidence>
<name>A0A9P9IIS3_9PLEO</name>
<comment type="caution">
    <text evidence="2">The sequence shown here is derived from an EMBL/GenBank/DDBJ whole genome shotgun (WGS) entry which is preliminary data.</text>
</comment>
<dbReference type="AlphaFoldDB" id="A0A9P9IIS3"/>
<dbReference type="EMBL" id="JAGMWT010000008">
    <property type="protein sequence ID" value="KAH7123663.1"/>
    <property type="molecule type" value="Genomic_DNA"/>
</dbReference>
<keyword evidence="1" id="KW-0812">Transmembrane</keyword>
<keyword evidence="3" id="KW-1185">Reference proteome</keyword>
<protein>
    <submittedName>
        <fullName evidence="2">Uncharacterized protein</fullName>
    </submittedName>
</protein>
<gene>
    <name evidence="2" type="ORF">B0J11DRAFT_615221</name>
</gene>
<dbReference type="InterPro" id="IPR053018">
    <property type="entry name" value="Elsinochrome_Biosynth-Asso"/>
</dbReference>
<keyword evidence="1" id="KW-1133">Transmembrane helix</keyword>
<evidence type="ECO:0000313" key="3">
    <source>
        <dbReference type="Proteomes" id="UP000700596"/>
    </source>
</evidence>
<feature type="transmembrane region" description="Helical" evidence="1">
    <location>
        <begin position="96"/>
        <end position="117"/>
    </location>
</feature>
<feature type="transmembrane region" description="Helical" evidence="1">
    <location>
        <begin position="37"/>
        <end position="60"/>
    </location>
</feature>
<feature type="transmembrane region" description="Helical" evidence="1">
    <location>
        <begin position="223"/>
        <end position="241"/>
    </location>
</feature>
<accession>A0A9P9IIS3</accession>
<organism evidence="2 3">
    <name type="scientific">Dendryphion nanum</name>
    <dbReference type="NCBI Taxonomy" id="256645"/>
    <lineage>
        <taxon>Eukaryota</taxon>
        <taxon>Fungi</taxon>
        <taxon>Dikarya</taxon>
        <taxon>Ascomycota</taxon>
        <taxon>Pezizomycotina</taxon>
        <taxon>Dothideomycetes</taxon>
        <taxon>Pleosporomycetidae</taxon>
        <taxon>Pleosporales</taxon>
        <taxon>Torulaceae</taxon>
        <taxon>Dendryphion</taxon>
    </lineage>
</organism>